<sequence length="271" mass="30218">MSTVEKDGLRISVLSSGSTGNVCYIESPHERLLIDAGLSGKKIEKLMGDIDRSLTDVNALLVTHEHTDHRKAVGILARRYAQLDVYANQGTWDAMTPRIGKVDLAQKHLFAPDTVQTFGDIDVESFSVSHDAAEPQFYAIHYEGKTFVILTDTGYVSEHVEGVIKDADAYLLECNHDVEMLRMGDYSWPLKQRILGDKGHLSNEEGADVLMDVLGNRTKRIYLGHRSLHNNMQSLCHLTVASMMENHDFGVGHDFQLLDTQPEQATPLVTL</sequence>
<dbReference type="Gene3D" id="3.60.15.10">
    <property type="entry name" value="Ribonuclease Z/Hydroxyacylglutathione hydrolase-like"/>
    <property type="match status" value="1"/>
</dbReference>
<feature type="domain" description="Metallo-beta-lactamase" evidence="1">
    <location>
        <begin position="19"/>
        <end position="225"/>
    </location>
</feature>
<accession>A0A0F3RUZ8</accession>
<comment type="caution">
    <text evidence="3">The sequence shown here is derived from an EMBL/GenBank/DDBJ whole genome shotgun (WGS) entry which is preliminary data.</text>
</comment>
<dbReference type="Proteomes" id="UP000033491">
    <property type="component" value="Unassembled WGS sequence"/>
</dbReference>
<dbReference type="InterPro" id="IPR052533">
    <property type="entry name" value="WalJ/YycJ-like"/>
</dbReference>
<dbReference type="Proteomes" id="UP000321691">
    <property type="component" value="Unassembled WGS sequence"/>
</dbReference>
<proteinExistence type="predicted"/>
<dbReference type="PATRIC" id="fig|216463.3.peg.927"/>
<dbReference type="InterPro" id="IPR001279">
    <property type="entry name" value="Metallo-B-lactamas"/>
</dbReference>
<evidence type="ECO:0000259" key="1">
    <source>
        <dbReference type="SMART" id="SM00849"/>
    </source>
</evidence>
<organism evidence="3 4">
    <name type="scientific">Levilactobacillus spicheri</name>
    <dbReference type="NCBI Taxonomy" id="216463"/>
    <lineage>
        <taxon>Bacteria</taxon>
        <taxon>Bacillati</taxon>
        <taxon>Bacillota</taxon>
        <taxon>Bacilli</taxon>
        <taxon>Lactobacillales</taxon>
        <taxon>Lactobacillaceae</taxon>
        <taxon>Levilactobacillus</taxon>
    </lineage>
</organism>
<dbReference type="SMART" id="SM00849">
    <property type="entry name" value="Lactamase_B"/>
    <property type="match status" value="1"/>
</dbReference>
<evidence type="ECO:0000313" key="3">
    <source>
        <dbReference type="EMBL" id="KJW12607.1"/>
    </source>
</evidence>
<dbReference type="Pfam" id="PF12706">
    <property type="entry name" value="Lactamase_B_2"/>
    <property type="match status" value="1"/>
</dbReference>
<dbReference type="InterPro" id="IPR058121">
    <property type="entry name" value="WalJ/YycJ"/>
</dbReference>
<dbReference type="EMBL" id="JZCR01000019">
    <property type="protein sequence ID" value="KJW12607.1"/>
    <property type="molecule type" value="Genomic_DNA"/>
</dbReference>
<gene>
    <name evidence="2" type="ORF">LSP04_13610</name>
    <name evidence="3" type="ORF">VC81_09035</name>
</gene>
<dbReference type="CDD" id="cd07733">
    <property type="entry name" value="YycJ-like_MBL-fold"/>
    <property type="match status" value="1"/>
</dbReference>
<keyword evidence="5" id="KW-1185">Reference proteome</keyword>
<reference evidence="3 4" key="1">
    <citation type="submission" date="2015-03" db="EMBL/GenBank/DDBJ databases">
        <authorList>
            <person name="Zheng J."/>
            <person name="Ganezle M."/>
        </authorList>
    </citation>
    <scope>NUCLEOTIDE SEQUENCE [LARGE SCALE GENOMIC DNA]</scope>
    <source>
        <strain evidence="3 4">LP38</strain>
    </source>
</reference>
<dbReference type="SUPFAM" id="SSF56281">
    <property type="entry name" value="Metallo-hydrolase/oxidoreductase"/>
    <property type="match status" value="1"/>
</dbReference>
<dbReference type="GO" id="GO:0016787">
    <property type="term" value="F:hydrolase activity"/>
    <property type="evidence" value="ECO:0007669"/>
    <property type="project" value="UniProtKB-KW"/>
</dbReference>
<protein>
    <submittedName>
        <fullName evidence="2">Metallo-hydrolase</fullName>
    </submittedName>
    <submittedName>
        <fullName evidence="3">Metallohydrolase</fullName>
    </submittedName>
</protein>
<evidence type="ECO:0000313" key="2">
    <source>
        <dbReference type="EMBL" id="GEO66942.1"/>
    </source>
</evidence>
<reference evidence="2 5" key="2">
    <citation type="submission" date="2019-07" db="EMBL/GenBank/DDBJ databases">
        <title>Whole genome shotgun sequence of Lactobacillus spicheri NBRC 107155.</title>
        <authorList>
            <person name="Hosoyama A."/>
            <person name="Uohara A."/>
            <person name="Ohji S."/>
            <person name="Ichikawa N."/>
        </authorList>
    </citation>
    <scope>NUCLEOTIDE SEQUENCE [LARGE SCALE GENOMIC DNA]</scope>
    <source>
        <strain evidence="2 5">NBRC 107155</strain>
    </source>
</reference>
<dbReference type="PANTHER" id="PTHR47619">
    <property type="entry name" value="METALLO-HYDROLASE YYCJ-RELATED"/>
    <property type="match status" value="1"/>
</dbReference>
<dbReference type="AlphaFoldDB" id="A0A0F3RUZ8"/>
<dbReference type="STRING" id="216463.VC81_09035"/>
<evidence type="ECO:0000313" key="4">
    <source>
        <dbReference type="Proteomes" id="UP000033491"/>
    </source>
</evidence>
<name>A0A0F3RUZ8_9LACO</name>
<dbReference type="EMBL" id="BJZI01000017">
    <property type="protein sequence ID" value="GEO66942.1"/>
    <property type="molecule type" value="Genomic_DNA"/>
</dbReference>
<dbReference type="InterPro" id="IPR036866">
    <property type="entry name" value="RibonucZ/Hydroxyglut_hydro"/>
</dbReference>
<dbReference type="OrthoDB" id="9781189at2"/>
<dbReference type="PANTHER" id="PTHR47619:SF1">
    <property type="entry name" value="EXODEOXYRIBONUCLEASE WALJ"/>
    <property type="match status" value="1"/>
</dbReference>
<keyword evidence="3" id="KW-0378">Hydrolase</keyword>
<dbReference type="RefSeq" id="WP_045807715.1">
    <property type="nucleotide sequence ID" value="NZ_BJZI01000017.1"/>
</dbReference>
<evidence type="ECO:0000313" key="5">
    <source>
        <dbReference type="Proteomes" id="UP000321691"/>
    </source>
</evidence>